<proteinExistence type="predicted"/>
<name>A0A699IP23_TANCI</name>
<accession>A0A699IP23</accession>
<reference evidence="2" key="1">
    <citation type="journal article" date="2019" name="Sci. Rep.">
        <title>Draft genome of Tanacetum cinerariifolium, the natural source of mosquito coil.</title>
        <authorList>
            <person name="Yamashiro T."/>
            <person name="Shiraishi A."/>
            <person name="Satake H."/>
            <person name="Nakayama K."/>
        </authorList>
    </citation>
    <scope>NUCLEOTIDE SEQUENCE</scope>
</reference>
<feature type="non-terminal residue" evidence="2">
    <location>
        <position position="177"/>
    </location>
</feature>
<evidence type="ECO:0000256" key="1">
    <source>
        <dbReference type="SAM" id="MobiDB-lite"/>
    </source>
</evidence>
<feature type="region of interest" description="Disordered" evidence="1">
    <location>
        <begin position="95"/>
        <end position="160"/>
    </location>
</feature>
<sequence length="177" mass="19648">MHVNFLENKPNVAGKGHAWMTDLDYLTNSMNYELVSVENQANKSAGPKEANNSAGTQAKDDPSTNSKEIDLHEEHFVLHIWSAYSTIEELEKLNRQEKEANDAAWKEPTHENQDTNTNNTNLPNVVSTPISTAGPSRSLNDGEPSYLDDPSMPHLDDIYANPSEGIFIDSSYDDEGV</sequence>
<gene>
    <name evidence="2" type="ORF">Tci_544209</name>
</gene>
<feature type="compositionally biased region" description="Basic and acidic residues" evidence="1">
    <location>
        <begin position="95"/>
        <end position="113"/>
    </location>
</feature>
<feature type="compositionally biased region" description="Polar residues" evidence="1">
    <location>
        <begin position="122"/>
        <end position="139"/>
    </location>
</feature>
<protein>
    <submittedName>
        <fullName evidence="2">Uncharacterized protein</fullName>
    </submittedName>
</protein>
<organism evidence="2">
    <name type="scientific">Tanacetum cinerariifolium</name>
    <name type="common">Dalmatian daisy</name>
    <name type="synonym">Chrysanthemum cinerariifolium</name>
    <dbReference type="NCBI Taxonomy" id="118510"/>
    <lineage>
        <taxon>Eukaryota</taxon>
        <taxon>Viridiplantae</taxon>
        <taxon>Streptophyta</taxon>
        <taxon>Embryophyta</taxon>
        <taxon>Tracheophyta</taxon>
        <taxon>Spermatophyta</taxon>
        <taxon>Magnoliopsida</taxon>
        <taxon>eudicotyledons</taxon>
        <taxon>Gunneridae</taxon>
        <taxon>Pentapetalae</taxon>
        <taxon>asterids</taxon>
        <taxon>campanulids</taxon>
        <taxon>Asterales</taxon>
        <taxon>Asteraceae</taxon>
        <taxon>Asteroideae</taxon>
        <taxon>Anthemideae</taxon>
        <taxon>Anthemidinae</taxon>
        <taxon>Tanacetum</taxon>
    </lineage>
</organism>
<comment type="caution">
    <text evidence="2">The sequence shown here is derived from an EMBL/GenBank/DDBJ whole genome shotgun (WGS) entry which is preliminary data.</text>
</comment>
<dbReference type="AlphaFoldDB" id="A0A699IP23"/>
<feature type="region of interest" description="Disordered" evidence="1">
    <location>
        <begin position="42"/>
        <end position="66"/>
    </location>
</feature>
<dbReference type="EMBL" id="BKCJ010314797">
    <property type="protein sequence ID" value="GEZ72236.1"/>
    <property type="molecule type" value="Genomic_DNA"/>
</dbReference>
<evidence type="ECO:0000313" key="2">
    <source>
        <dbReference type="EMBL" id="GEZ72236.1"/>
    </source>
</evidence>